<dbReference type="SUPFAM" id="SSF52540">
    <property type="entry name" value="P-loop containing nucleoside triphosphate hydrolases"/>
    <property type="match status" value="1"/>
</dbReference>
<keyword evidence="5" id="KW-1185">Reference proteome</keyword>
<dbReference type="Proteomes" id="UP001642483">
    <property type="component" value="Unassembled WGS sequence"/>
</dbReference>
<dbReference type="Pfam" id="PF00071">
    <property type="entry name" value="Ras"/>
    <property type="match status" value="1"/>
</dbReference>
<organism evidence="4 5">
    <name type="scientific">Clavelina lepadiformis</name>
    <name type="common">Light-bulb sea squirt</name>
    <name type="synonym">Ascidia lepadiformis</name>
    <dbReference type="NCBI Taxonomy" id="159417"/>
    <lineage>
        <taxon>Eukaryota</taxon>
        <taxon>Metazoa</taxon>
        <taxon>Chordata</taxon>
        <taxon>Tunicata</taxon>
        <taxon>Ascidiacea</taxon>
        <taxon>Aplousobranchia</taxon>
        <taxon>Clavelinidae</taxon>
        <taxon>Clavelina</taxon>
    </lineage>
</organism>
<keyword evidence="3" id="KW-0342">GTP-binding</keyword>
<keyword evidence="2" id="KW-0547">Nucleotide-binding</keyword>
<dbReference type="NCBIfam" id="TIGR00231">
    <property type="entry name" value="small_GTP"/>
    <property type="match status" value="1"/>
</dbReference>
<gene>
    <name evidence="4" type="ORF">CVLEPA_LOCUS6071</name>
</gene>
<dbReference type="InterPro" id="IPR005225">
    <property type="entry name" value="Small_GTP-bd"/>
</dbReference>
<evidence type="ECO:0000313" key="5">
    <source>
        <dbReference type="Proteomes" id="UP001642483"/>
    </source>
</evidence>
<dbReference type="Gene3D" id="3.40.50.300">
    <property type="entry name" value="P-loop containing nucleotide triphosphate hydrolases"/>
    <property type="match status" value="1"/>
</dbReference>
<name>A0ABP0FCQ6_CLALP</name>
<dbReference type="PANTHER" id="PTHR47979">
    <property type="entry name" value="DRAB11-RELATED"/>
    <property type="match status" value="1"/>
</dbReference>
<dbReference type="PRINTS" id="PR00449">
    <property type="entry name" value="RASTRNSFRMNG"/>
</dbReference>
<sequence>MGEVTPVKRNQSQSFTAKSGFVDYDYLIKVVVVGDSGVGKSQLVARFTRNEFTTNSRQTIGVEFATKTIDVNSKKICAQMWDTAGEERYRALASAYYRGAVGVLLVFDVTNARSFKNLAHWLSEIKAYTVDTCQMILVGNKIDLQGNRKISNDQARAFADINDMRYMETSALQCTNVEASFTSLVSDIYQNTIANKQGKNTVVNTTTGNNRGLRVRTEDGVAASRIKTKCCWAM</sequence>
<comment type="similarity">
    <text evidence="1">Belongs to the small GTPase superfamily. Rab family.</text>
</comment>
<dbReference type="InterPro" id="IPR050209">
    <property type="entry name" value="Rab_GTPases_membrane_traffic"/>
</dbReference>
<dbReference type="SMART" id="SM00173">
    <property type="entry name" value="RAS"/>
    <property type="match status" value="1"/>
</dbReference>
<dbReference type="SMART" id="SM00174">
    <property type="entry name" value="RHO"/>
    <property type="match status" value="1"/>
</dbReference>
<dbReference type="PROSITE" id="PS51420">
    <property type="entry name" value="RHO"/>
    <property type="match status" value="1"/>
</dbReference>
<dbReference type="PROSITE" id="PS51421">
    <property type="entry name" value="RAS"/>
    <property type="match status" value="1"/>
</dbReference>
<comment type="caution">
    <text evidence="4">The sequence shown here is derived from an EMBL/GenBank/DDBJ whole genome shotgun (WGS) entry which is preliminary data.</text>
</comment>
<accession>A0ABP0FCQ6</accession>
<proteinExistence type="inferred from homology"/>
<dbReference type="InterPro" id="IPR001806">
    <property type="entry name" value="Small_GTPase"/>
</dbReference>
<dbReference type="SMART" id="SM00176">
    <property type="entry name" value="RAN"/>
    <property type="match status" value="1"/>
</dbReference>
<evidence type="ECO:0000256" key="1">
    <source>
        <dbReference type="ARBA" id="ARBA00006270"/>
    </source>
</evidence>
<evidence type="ECO:0000256" key="3">
    <source>
        <dbReference type="ARBA" id="ARBA00023134"/>
    </source>
</evidence>
<dbReference type="SMART" id="SM00175">
    <property type="entry name" value="RAB"/>
    <property type="match status" value="1"/>
</dbReference>
<evidence type="ECO:0000256" key="2">
    <source>
        <dbReference type="ARBA" id="ARBA00022741"/>
    </source>
</evidence>
<protein>
    <submittedName>
        <fullName evidence="4">Uncharacterized protein</fullName>
    </submittedName>
</protein>
<dbReference type="InterPro" id="IPR027417">
    <property type="entry name" value="P-loop_NTPase"/>
</dbReference>
<dbReference type="EMBL" id="CAWYQH010000035">
    <property type="protein sequence ID" value="CAK8676618.1"/>
    <property type="molecule type" value="Genomic_DNA"/>
</dbReference>
<reference evidence="4 5" key="1">
    <citation type="submission" date="2024-02" db="EMBL/GenBank/DDBJ databases">
        <authorList>
            <person name="Daric V."/>
            <person name="Darras S."/>
        </authorList>
    </citation>
    <scope>NUCLEOTIDE SEQUENCE [LARGE SCALE GENOMIC DNA]</scope>
</reference>
<evidence type="ECO:0000313" key="4">
    <source>
        <dbReference type="EMBL" id="CAK8676618.1"/>
    </source>
</evidence>
<dbReference type="PROSITE" id="PS51419">
    <property type="entry name" value="RAB"/>
    <property type="match status" value="1"/>
</dbReference>